<dbReference type="SUPFAM" id="SSF82657">
    <property type="entry name" value="BolA-like"/>
    <property type="match status" value="1"/>
</dbReference>
<dbReference type="AlphaFoldDB" id="A0A967B550"/>
<dbReference type="Pfam" id="PF01722">
    <property type="entry name" value="BolA"/>
    <property type="match status" value="1"/>
</dbReference>
<dbReference type="InterPro" id="IPR002634">
    <property type="entry name" value="BolA"/>
</dbReference>
<dbReference type="Gene3D" id="3.30.300.90">
    <property type="entry name" value="BolA-like"/>
    <property type="match status" value="1"/>
</dbReference>
<dbReference type="Proteomes" id="UP000597459">
    <property type="component" value="Unassembled WGS sequence"/>
</dbReference>
<name>A0A967B550_9PROT</name>
<evidence type="ECO:0000256" key="1">
    <source>
        <dbReference type="RuleBase" id="RU003860"/>
    </source>
</evidence>
<evidence type="ECO:0000313" key="2">
    <source>
        <dbReference type="EMBL" id="NHO53960.1"/>
    </source>
</evidence>
<reference evidence="2" key="1">
    <citation type="submission" date="2019-11" db="EMBL/GenBank/DDBJ databases">
        <title>Description of new Acetobacter species.</title>
        <authorList>
            <person name="Cleenwerck I."/>
            <person name="Sombolestani A.S."/>
        </authorList>
    </citation>
    <scope>NUCLEOTIDE SEQUENCE</scope>
    <source>
        <strain evidence="2">LMG 1626</strain>
    </source>
</reference>
<comment type="caution">
    <text evidence="2">The sequence shown here is derived from an EMBL/GenBank/DDBJ whole genome shotgun (WGS) entry which is preliminary data.</text>
</comment>
<sequence length="102" mass="11007">MADTATGPRAQRVLSVLEEKLSPTLIELVDDSHRHAGHLDRPRGPQAGTTETHLQLVVVSDAFEGLSRVARSRLVHKLLDAEFGDGLHALALTLKTPAEAAR</sequence>
<dbReference type="EMBL" id="WOTH01000013">
    <property type="protein sequence ID" value="NHO53960.1"/>
    <property type="molecule type" value="Genomic_DNA"/>
</dbReference>
<dbReference type="PANTHER" id="PTHR46230">
    <property type="match status" value="1"/>
</dbReference>
<comment type="similarity">
    <text evidence="1">Belongs to the BolA/IbaG family.</text>
</comment>
<dbReference type="GO" id="GO:0016226">
    <property type="term" value="P:iron-sulfur cluster assembly"/>
    <property type="evidence" value="ECO:0007669"/>
    <property type="project" value="TreeGrafter"/>
</dbReference>
<accession>A0A967B550</accession>
<proteinExistence type="inferred from homology"/>
<organism evidence="2 3">
    <name type="scientific">Acetobacter estunensis</name>
    <dbReference type="NCBI Taxonomy" id="104097"/>
    <lineage>
        <taxon>Bacteria</taxon>
        <taxon>Pseudomonadati</taxon>
        <taxon>Pseudomonadota</taxon>
        <taxon>Alphaproteobacteria</taxon>
        <taxon>Acetobacterales</taxon>
        <taxon>Acetobacteraceae</taxon>
        <taxon>Acetobacter</taxon>
    </lineage>
</organism>
<gene>
    <name evidence="2" type="ORF">GOB87_08315</name>
</gene>
<evidence type="ECO:0000313" key="3">
    <source>
        <dbReference type="Proteomes" id="UP000597459"/>
    </source>
</evidence>
<dbReference type="PANTHER" id="PTHR46230:SF3">
    <property type="entry name" value="SUFE-LIKE PROTEIN 1, CHLOROPLASTIC_MITOCHONDRIAL"/>
    <property type="match status" value="1"/>
</dbReference>
<dbReference type="PIRSF" id="PIRSF003113">
    <property type="entry name" value="BolA"/>
    <property type="match status" value="1"/>
</dbReference>
<dbReference type="InterPro" id="IPR036065">
    <property type="entry name" value="BolA-like_sf"/>
</dbReference>
<keyword evidence="3" id="KW-1185">Reference proteome</keyword>
<protein>
    <submittedName>
        <fullName evidence="2">BolA/IbaG family iron-sulfur metabolism protein</fullName>
    </submittedName>
</protein>
<dbReference type="RefSeq" id="WP_166315114.1">
    <property type="nucleotide sequence ID" value="NZ_WOTH01000013.1"/>
</dbReference>